<name>A0A699IXR0_TANCI</name>
<reference evidence="2" key="1">
    <citation type="journal article" date="2019" name="Sci. Rep.">
        <title>Draft genome of Tanacetum cinerariifolium, the natural source of mosquito coil.</title>
        <authorList>
            <person name="Yamashiro T."/>
            <person name="Shiraishi A."/>
            <person name="Satake H."/>
            <person name="Nakayama K."/>
        </authorList>
    </citation>
    <scope>NUCLEOTIDE SEQUENCE</scope>
</reference>
<dbReference type="EMBL" id="BKCJ010345520">
    <property type="protein sequence ID" value="GEZ94328.1"/>
    <property type="molecule type" value="Genomic_DNA"/>
</dbReference>
<feature type="domain" description="CCHC-type" evidence="1">
    <location>
        <begin position="68"/>
        <end position="81"/>
    </location>
</feature>
<accession>A0A699IXR0</accession>
<organism evidence="2">
    <name type="scientific">Tanacetum cinerariifolium</name>
    <name type="common">Dalmatian daisy</name>
    <name type="synonym">Chrysanthemum cinerariifolium</name>
    <dbReference type="NCBI Taxonomy" id="118510"/>
    <lineage>
        <taxon>Eukaryota</taxon>
        <taxon>Viridiplantae</taxon>
        <taxon>Streptophyta</taxon>
        <taxon>Embryophyta</taxon>
        <taxon>Tracheophyta</taxon>
        <taxon>Spermatophyta</taxon>
        <taxon>Magnoliopsida</taxon>
        <taxon>eudicotyledons</taxon>
        <taxon>Gunneridae</taxon>
        <taxon>Pentapetalae</taxon>
        <taxon>asterids</taxon>
        <taxon>campanulids</taxon>
        <taxon>Asterales</taxon>
        <taxon>Asteraceae</taxon>
        <taxon>Asteroideae</taxon>
        <taxon>Anthemideae</taxon>
        <taxon>Anthemidinae</taxon>
        <taxon>Tanacetum</taxon>
    </lineage>
</organism>
<dbReference type="InterPro" id="IPR036875">
    <property type="entry name" value="Znf_CCHC_sf"/>
</dbReference>
<dbReference type="Pfam" id="PF00098">
    <property type="entry name" value="zf-CCHC"/>
    <property type="match status" value="1"/>
</dbReference>
<proteinExistence type="predicted"/>
<dbReference type="GO" id="GO:0003676">
    <property type="term" value="F:nucleic acid binding"/>
    <property type="evidence" value="ECO:0007669"/>
    <property type="project" value="InterPro"/>
</dbReference>
<sequence>MVATRESGKVPTMEALAKNKTKSISGPCVKKCGNFKRRGHQTRDCWTSVPKGKQRPSVAKQKAKVTYYECGGLGHYKRECPILKFQNLMDKYWKGEAREDSSVTTFNVNV</sequence>
<protein>
    <recommendedName>
        <fullName evidence="1">CCHC-type domain-containing protein</fullName>
    </recommendedName>
</protein>
<comment type="caution">
    <text evidence="2">The sequence shown here is derived from an EMBL/GenBank/DDBJ whole genome shotgun (WGS) entry which is preliminary data.</text>
</comment>
<dbReference type="SUPFAM" id="SSF57756">
    <property type="entry name" value="Retrovirus zinc finger-like domains"/>
    <property type="match status" value="1"/>
</dbReference>
<dbReference type="GO" id="GO:0008270">
    <property type="term" value="F:zinc ion binding"/>
    <property type="evidence" value="ECO:0007669"/>
    <property type="project" value="InterPro"/>
</dbReference>
<dbReference type="AlphaFoldDB" id="A0A699IXR0"/>
<evidence type="ECO:0000313" key="2">
    <source>
        <dbReference type="EMBL" id="GEZ94328.1"/>
    </source>
</evidence>
<dbReference type="Gene3D" id="4.10.60.10">
    <property type="entry name" value="Zinc finger, CCHC-type"/>
    <property type="match status" value="1"/>
</dbReference>
<gene>
    <name evidence="2" type="ORF">Tci_566301</name>
</gene>
<evidence type="ECO:0000259" key="1">
    <source>
        <dbReference type="Pfam" id="PF00098"/>
    </source>
</evidence>
<dbReference type="InterPro" id="IPR001878">
    <property type="entry name" value="Znf_CCHC"/>
</dbReference>